<accession>A0AA48SGH3</accession>
<evidence type="ECO:0000256" key="13">
    <source>
        <dbReference type="ARBA" id="ARBA00022989"/>
    </source>
</evidence>
<dbReference type="InterPro" id="IPR024379">
    <property type="entry name" value="Waikavirus_capsid-1"/>
</dbReference>
<evidence type="ECO:0000256" key="15">
    <source>
        <dbReference type="SAM" id="MobiDB-lite"/>
    </source>
</evidence>
<reference evidence="19" key="1">
    <citation type="journal article" date="2023" name="Virology">
        <title>Broadening the host range and genetic diversity of waikaviruses.</title>
        <authorList>
            <person name="Sidharthan V.K."/>
            <person name="Rajeswari V."/>
            <person name="Baranwal V.K."/>
        </authorList>
    </citation>
    <scope>NUCLEOTIDE SEQUENCE</scope>
    <source>
        <strain evidence="19">Fic hir</strain>
    </source>
</reference>
<dbReference type="SUPFAM" id="SSF88633">
    <property type="entry name" value="Positive stranded ssRNA viruses"/>
    <property type="match status" value="2"/>
</dbReference>
<feature type="transmembrane region" description="Helical" evidence="16">
    <location>
        <begin position="1735"/>
        <end position="1753"/>
    </location>
</feature>
<dbReference type="SUPFAM" id="SSF52540">
    <property type="entry name" value="P-loop containing nucleoside triphosphate hydrolases"/>
    <property type="match status" value="1"/>
</dbReference>
<evidence type="ECO:0000259" key="17">
    <source>
        <dbReference type="PROSITE" id="PS50507"/>
    </source>
</evidence>
<evidence type="ECO:0000256" key="12">
    <source>
        <dbReference type="ARBA" id="ARBA00022953"/>
    </source>
</evidence>
<feature type="domain" description="SF3 helicase" evidence="18">
    <location>
        <begin position="1889"/>
        <end position="2057"/>
    </location>
</feature>
<feature type="region of interest" description="Disordered" evidence="15">
    <location>
        <begin position="758"/>
        <end position="798"/>
    </location>
</feature>
<feature type="coiled-coil region" evidence="14">
    <location>
        <begin position="2475"/>
        <end position="2502"/>
    </location>
</feature>
<dbReference type="GO" id="GO:0005524">
    <property type="term" value="F:ATP binding"/>
    <property type="evidence" value="ECO:0007669"/>
    <property type="project" value="UniProtKB-KW"/>
</dbReference>
<evidence type="ECO:0000256" key="8">
    <source>
        <dbReference type="ARBA" id="ARBA00022801"/>
    </source>
</evidence>
<dbReference type="GO" id="GO:0039694">
    <property type="term" value="P:viral RNA genome replication"/>
    <property type="evidence" value="ECO:0007669"/>
    <property type="project" value="InterPro"/>
</dbReference>
<keyword evidence="10" id="KW-0067">ATP-binding</keyword>
<protein>
    <submittedName>
        <fullName evidence="19">Polyprotein</fullName>
    </submittedName>
</protein>
<dbReference type="Gene3D" id="1.20.960.20">
    <property type="match status" value="1"/>
</dbReference>
<dbReference type="InterPro" id="IPR009003">
    <property type="entry name" value="Peptidase_S1_PA"/>
</dbReference>
<feature type="transmembrane region" description="Helical" evidence="16">
    <location>
        <begin position="45"/>
        <end position="70"/>
    </location>
</feature>
<name>A0AA48SGH3_9SECO</name>
<organism evidence="19">
    <name type="scientific">Ficus hirta waikavirus</name>
    <dbReference type="NCBI Taxonomy" id="3027340"/>
    <lineage>
        <taxon>Viruses</taxon>
        <taxon>Riboviria</taxon>
        <taxon>Orthornavirae</taxon>
        <taxon>Pisuviricota</taxon>
        <taxon>Pisoniviricetes</taxon>
        <taxon>Picornavirales</taxon>
        <taxon>Secoviridae</taxon>
        <taxon>Waikavirus</taxon>
        <taxon>Actinidivirus</taxon>
        <taxon>Waikavirus hirtae</taxon>
    </lineage>
</organism>
<evidence type="ECO:0000256" key="2">
    <source>
        <dbReference type="ARBA" id="ARBA00022484"/>
    </source>
</evidence>
<dbReference type="InterPro" id="IPR007094">
    <property type="entry name" value="RNA-dir_pol_PSvirus"/>
</dbReference>
<evidence type="ECO:0000256" key="5">
    <source>
        <dbReference type="ARBA" id="ARBA00022692"/>
    </source>
</evidence>
<keyword evidence="5 16" id="KW-0812">Transmembrane</keyword>
<dbReference type="GO" id="GO:0003723">
    <property type="term" value="F:RNA binding"/>
    <property type="evidence" value="ECO:0007669"/>
    <property type="project" value="InterPro"/>
</dbReference>
<evidence type="ECO:0000256" key="7">
    <source>
        <dbReference type="ARBA" id="ARBA00022741"/>
    </source>
</evidence>
<evidence type="ECO:0000256" key="16">
    <source>
        <dbReference type="SAM" id="Phobius"/>
    </source>
</evidence>
<feature type="transmembrane region" description="Helical" evidence="16">
    <location>
        <begin position="2523"/>
        <end position="2544"/>
    </location>
</feature>
<keyword evidence="6" id="KW-0548">Nucleotidyltransferase</keyword>
<dbReference type="GO" id="GO:0006508">
    <property type="term" value="P:proteolysis"/>
    <property type="evidence" value="ECO:0007669"/>
    <property type="project" value="UniProtKB-KW"/>
</dbReference>
<dbReference type="Pfam" id="PF12264">
    <property type="entry name" value="Waikav_capsid_1"/>
    <property type="match status" value="1"/>
</dbReference>
<evidence type="ECO:0000313" key="19">
    <source>
        <dbReference type="EMBL" id="DBA13304.1"/>
    </source>
</evidence>
<feature type="transmembrane region" description="Helical" evidence="16">
    <location>
        <begin position="1663"/>
        <end position="1684"/>
    </location>
</feature>
<feature type="domain" description="RdRp catalytic" evidence="17">
    <location>
        <begin position="3259"/>
        <end position="3390"/>
    </location>
</feature>
<dbReference type="GO" id="GO:0003724">
    <property type="term" value="F:RNA helicase activity"/>
    <property type="evidence" value="ECO:0007669"/>
    <property type="project" value="InterPro"/>
</dbReference>
<keyword evidence="11" id="KW-0946">Virion</keyword>
<dbReference type="PROSITE" id="PS51218">
    <property type="entry name" value="SF3_HELICASE_2"/>
    <property type="match status" value="1"/>
</dbReference>
<dbReference type="GO" id="GO:0008234">
    <property type="term" value="F:cysteine-type peptidase activity"/>
    <property type="evidence" value="ECO:0007669"/>
    <property type="project" value="UniProtKB-KW"/>
</dbReference>
<proteinExistence type="predicted"/>
<keyword evidence="2" id="KW-0696">RNA-directed RNA polymerase</keyword>
<evidence type="ECO:0000259" key="18">
    <source>
        <dbReference type="PROSITE" id="PS51218"/>
    </source>
</evidence>
<keyword evidence="4" id="KW-0808">Transferase</keyword>
<dbReference type="SUPFAM" id="SSF56672">
    <property type="entry name" value="DNA/RNA polymerases"/>
    <property type="match status" value="1"/>
</dbReference>
<feature type="compositionally biased region" description="Acidic residues" evidence="15">
    <location>
        <begin position="520"/>
        <end position="530"/>
    </location>
</feature>
<comment type="subcellular location">
    <subcellularLocation>
        <location evidence="1">Virion</location>
    </subcellularLocation>
</comment>
<dbReference type="GO" id="GO:0044423">
    <property type="term" value="C:virion component"/>
    <property type="evidence" value="ECO:0007669"/>
    <property type="project" value="UniProtKB-KW"/>
</dbReference>
<dbReference type="InterPro" id="IPR024387">
    <property type="entry name" value="Pept_C3G_Picornavir"/>
</dbReference>
<dbReference type="CDD" id="cd23169">
    <property type="entry name" value="ps-ssRNAv-Picornavirales"/>
    <property type="match status" value="1"/>
</dbReference>
<dbReference type="SUPFAM" id="SSF50494">
    <property type="entry name" value="Trypsin-like serine proteases"/>
    <property type="match status" value="1"/>
</dbReference>
<dbReference type="InterPro" id="IPR027417">
    <property type="entry name" value="P-loop_NTPase"/>
</dbReference>
<keyword evidence="3" id="KW-0645">Protease</keyword>
<dbReference type="GO" id="GO:0006351">
    <property type="term" value="P:DNA-templated transcription"/>
    <property type="evidence" value="ECO:0007669"/>
    <property type="project" value="InterPro"/>
</dbReference>
<dbReference type="InterPro" id="IPR029053">
    <property type="entry name" value="Viral_coat"/>
</dbReference>
<keyword evidence="13 16" id="KW-1133">Transmembrane helix</keyword>
<dbReference type="InterPro" id="IPR014759">
    <property type="entry name" value="Helicase_SF3_ssRNA_vir"/>
</dbReference>
<feature type="region of interest" description="Disordered" evidence="15">
    <location>
        <begin position="520"/>
        <end position="541"/>
    </location>
</feature>
<keyword evidence="12" id="KW-0693">Viral RNA replication</keyword>
<dbReference type="InterPro" id="IPR043504">
    <property type="entry name" value="Peptidase_S1_PA_chymotrypsin"/>
</dbReference>
<keyword evidence="14" id="KW-0175">Coiled coil</keyword>
<keyword evidence="9" id="KW-0788">Thiol protease</keyword>
<sequence>MANNNNIISKSPFSPNTVVVQHPSGNGSCSHLFSSTEQYFLNNRCAFCVFLNSILSIFVGFGGFFSLSYLSDFVRIPKSLVETRWFYFIRDVFPNTNTNHFPYLFDFGSLPHFHGASVEASPPDSVGHPISFPSVNFTSSCISFREGYHNCTPVARSRLVDATSEGDSCQSITLGCTKCSSAAYLAGTGSLQFLFHILHYFSVVYNVQNDTYSMYNNLCKFSFVLSEEAVDFLYDYIPHIFSFTSKSVWEARRTASEQGISTATVFRFPRPRKSSESIELDLVDYLGFSPCVSESHEWYLSYPHAGLQMSFGPFSNFVDFFIFGSKLVKPAGHSLRLCDFARIPGFNCRINYQLASRILTRSNLESFINQQWMVDSPVKVLRGEAQGEGRARKKGRNVKSSKYLKKVKRTYERKLQERRDMTEVEKVARSRTEATLRHLDRCTEVLRKRIEKIRLAGKQPSEDRVILQLCGQAQMDHERYGDDEYDEYGVAYDDPYRIPHFGEPVESDEDAHVDLYGEYEEEDGGEEESVSEGSRAEEEEDVVPVMRVRTELLPLVTGVSEALGSVLEKHLEVNEAIHQYCELPVVRVHQQLKNLSAWLQGKEPEKPIEEVMRESLKMIGIYREHIYKLEKAVEVNSRVNADAWKSLNEKMEEIEKTLKALSRFATLSDENFERLNRLLETGTIEGRGRIDKDLDDMKKKVRELSRQVERKSGDFVTREDFDEMIDELASNYGHKLRDLKKDNERFKRELREKYEEFERRREGKTEYPEEPVREEPTVQKPRREPFIEGGPPMPKRDLVNPATLRGRREMMSPSKGAVPVPQEEEQGVKIKSADEVQLGRIFAENVPRDAVTVESAKDLMSAKYFIEQFKWEVGAASRVAFKTIRFPEVLFEKNDWIGAYYKLFQYFTCEALEFTITCTSNVFQGGWLSARWDPLSSANRQAITDAYSLSNLLGVDIQAGVTTTVILTVPFETIQQQLSLQGYEIGLLSLGDLVFYPLCGLVSPADTDSAAIIDVYSRFVNPHFKLRTTPHTFKRMKDSLVTPTTTTTTTTPTTSTTAQGVLGGIRKEENADEKVPRENLLHHCTWKAGEVGYVFCLNVHPCCCKKKETVMVASSLAVVSNLYHYWSGDLIYTIFFGCNSVTRGKLLLVSLPGACVTDDLTLSKAMNLDGKVIDMSEAERKIEIRVPYNGIAKMQRTQRYSAFDSMYYGEDLVTRLHAIIVDGLMTNVGAASSIEIAVTVKPAENFHLYHNCGLRIGKPLMSKAQGDTVGTDVSSGITTDGDAVKTGSSFGYLFQRKMGIEESLKIKVAPSWAKNYISQNPLALRSALHVRWKGSLVYKFQVVKHQKNVQKTIYFWHTPEDKETEELKAVKNLMPPTGARIDTWDVCNAEFHYVTVNFSSKFSSLLVPKSFYEDISHHPIFFYGGTLNMTVDTSEEFYLKCWIKPGADFEMMDCGPLPQVKEKGKSDMILGYFSKLKDVAETMKKSTEDLTVAKYLASGATSYDGRFEYLNYTGEAQMDNWLSRTAGNVSALSNLKLPGIVEKLNAVSELDLAGLKVLEKFDVGALNDLMTKCGPVLQCMSNNTEAITALLGDSGETAENMSIITKFGAGLTKLIMSAVKSSFPGWLWGMQENNEENTTVLVTTAIIVLCGVWFWWRKGDIGIFTGIGLVVATMWSPVIGLKALDLARWIGKNFVGMIVKMKRPTEEENSEERLNLDIADQGVAQMDIPFIGNEVFVSAAAGLGVILTSLFVMSKMPAEKEIVGFTERFIAMGNKARAFTSIGQMAEKLKVWSDLFVKMIMEWITGRQLAGEADSILNAAVKFDVTTWMARVVELNLEENKFAGVNCDDKVEEIRKLFDQGVALNTEICKIRGLSPAVVGVIRETFKKCESLVNETYTNRGLGLPRVDPIHICQIGRPGVGKSTSTAALAQHLGDSLGLPRKDRVYARSTADAFWSRYAGQPIVTYDDLGGITGDSSFSDYGEFINLKSNNPVSLNMAAVQEKGSVFRSKIIISNTNSAFLDNNTNVRDKDAFYRRRNLFVEVTRNDTAFNPEDPTQGLLYTVLDTFTGQVREQWDWFCAGFMEDGETFEVRPYADFAKFCAEYTRRYMENQEKLVRTLRGYEAEIIPEEETIETPLETVQRKREELEGIQFASIREFARQHNSVEAMIGAVKNMVTIAGIAQGDYVEMTDTVMSLTDLISCYNGLGITGDMIFKELDEHNVWIEELEDDPSTDLCVHLNIICHAGGILALEVLKKEKMSEILKCYRKSRVDQGKIIVTLKTLPETPLIWMLLFLTIEGLYTGCVKRCTCCSIQRRYAIASAVDDSEFFDAEEYTPFGPENKGIRREDKPEVVCFEWTGVKSIFLDACDKFGKVAVTDGKNIWVVAETEMEANMAEAKFMTRMLGSVNNLRDYSRMLTGSSASDLAELEAIITFYNREGHRVEELNKQDWWMDFVDRCGNKALPLIALLMCTAKDAALRKEARALERKIKKVEALKKLKVKQEGFLKRAYDGCSAWMKKLLKIGGIILGGAAIAGVICAIVNFFKGDSSDNEAQAAFGKSGDDMTKYPQKSIVQRSMAPRLMKQGPHNSGDERTDYPRRTIVERSDPPLNSYLGFKQGEGSLITGAEIVGSQKKIADMAATWQEKMWEQRKVAEESEYPENEIVGSEEKANFTVVRVKGAYLLETKSDLVSGDVLENEKLVEKRARNVKVAQMTKKFLEDKAALEEIVKEEEKLLCPGAKEMIEIGPMMSALIGEPQAADRKLQEMIPKFQNNCAQMYFVEEKVYVSVLCLVAGWIVMPAHYMVVLRHGSPLVFVSRTQVLRLSLDRSKIHFLNGMQDLVMMDLGPRKERSPSIVKHLISVKEMMQYRAAPGMCISVAASKHGTINYVEHLGEVKEIAANTTYPTISYEHGEGRKHALSSGFKYPIASVTGSCGSVILSRNPKLNSKILGIHVAAAVDYCIGYCEALVRENVVEVLNKHGIGIEGVAQSSQVEYKGELLREPRLPVVKMLSPAEKPKMTGVTTIKKSKIHGLIGKVETEPSVLGPYDRRVAGKKAEVLLDAVEKYAEKVKEFDPIAIKRVEDFLIQHVKNFKCDRKQVLTEEEMINGIPGTDALPMQMDTSPGYPYVLTRLPGQKGKKYLFEEAGTYENGQVKYVPKSKHLKVKLNVRDKMAREGRMLEAISVEHVKDERRKLSKIYDKPATRSFSCLPVDCNLLYRKYFLDFAVAVQKNRHESFTKVGTNVDSMDWTIMMERFLEKSDVGFAGDYAKFDGIGPPELYESVTNVVNAWYDDSEEDKRARHTLIAQCFHRRALVKDCIVQIDQGLPSGFALTVIYNSFVNFYFLAMAWMDIVGSTDLWVHDSPEQFLKFCEVAVYGDDNVVSVNKEFVSVYNLQSVSLWLSQYGVTYTDDQKRPIVESDPVVDIRSVTFLKRSFVHNHSDFFWTAPLNKVSVEEQCHWIRECDDEDAALDDNVRNALYEACKHGKDYWEDLKSRLELAYSAVFRVCPVVSWREQMIRWWGGLLENQVSSSTIGALLESGDLGPVMDLKQRMLFPIGDNVTLQELILACRSGKPLPLDVKIESTIGSDCKNTPSPNGGEIVGGRGWLKSAPVVIA</sequence>
<dbReference type="Gene3D" id="2.40.10.10">
    <property type="entry name" value="Trypsin-like serine proteases"/>
    <property type="match status" value="1"/>
</dbReference>
<dbReference type="InterPro" id="IPR000605">
    <property type="entry name" value="Helicase_SF3_ssDNA/RNA_vir"/>
</dbReference>
<evidence type="ECO:0000256" key="14">
    <source>
        <dbReference type="SAM" id="Coils"/>
    </source>
</evidence>
<evidence type="ECO:0000256" key="9">
    <source>
        <dbReference type="ARBA" id="ARBA00022807"/>
    </source>
</evidence>
<dbReference type="Pfam" id="PF00910">
    <property type="entry name" value="RNA_helicase"/>
    <property type="match status" value="1"/>
</dbReference>
<dbReference type="Gene3D" id="2.60.120.20">
    <property type="match status" value="2"/>
</dbReference>
<keyword evidence="8" id="KW-0378">Hydrolase</keyword>
<dbReference type="InterPro" id="IPR043502">
    <property type="entry name" value="DNA/RNA_pol_sf"/>
</dbReference>
<dbReference type="InterPro" id="IPR001205">
    <property type="entry name" value="RNA-dir_pol_C"/>
</dbReference>
<evidence type="ECO:0000256" key="6">
    <source>
        <dbReference type="ARBA" id="ARBA00022695"/>
    </source>
</evidence>
<keyword evidence="7" id="KW-0547">Nucleotide-binding</keyword>
<dbReference type="InterPro" id="IPR043128">
    <property type="entry name" value="Rev_trsase/Diguanyl_cyclase"/>
</dbReference>
<dbReference type="Pfam" id="PF12381">
    <property type="entry name" value="Peptidase_C3G"/>
    <property type="match status" value="1"/>
</dbReference>
<evidence type="ECO:0000256" key="11">
    <source>
        <dbReference type="ARBA" id="ARBA00022844"/>
    </source>
</evidence>
<evidence type="ECO:0000256" key="1">
    <source>
        <dbReference type="ARBA" id="ARBA00004328"/>
    </source>
</evidence>
<feature type="compositionally biased region" description="Basic and acidic residues" evidence="15">
    <location>
        <begin position="758"/>
        <end position="786"/>
    </location>
</feature>
<dbReference type="Gene3D" id="3.30.70.270">
    <property type="match status" value="1"/>
</dbReference>
<evidence type="ECO:0000256" key="3">
    <source>
        <dbReference type="ARBA" id="ARBA00022670"/>
    </source>
</evidence>
<dbReference type="PROSITE" id="PS50507">
    <property type="entry name" value="RDRP_SSRNA_POS"/>
    <property type="match status" value="1"/>
</dbReference>
<keyword evidence="16" id="KW-0472">Membrane</keyword>
<feature type="region of interest" description="Disordered" evidence="15">
    <location>
        <begin position="2575"/>
        <end position="2595"/>
    </location>
</feature>
<dbReference type="GO" id="GO:0003968">
    <property type="term" value="F:RNA-directed RNA polymerase activity"/>
    <property type="evidence" value="ECO:0007669"/>
    <property type="project" value="UniProtKB-KW"/>
</dbReference>
<dbReference type="Pfam" id="PF00680">
    <property type="entry name" value="RdRP_1"/>
    <property type="match status" value="1"/>
</dbReference>
<dbReference type="EMBL" id="BK062987">
    <property type="protein sequence ID" value="DBA13304.1"/>
    <property type="molecule type" value="Genomic_RNA"/>
</dbReference>
<evidence type="ECO:0000256" key="10">
    <source>
        <dbReference type="ARBA" id="ARBA00022840"/>
    </source>
</evidence>
<evidence type="ECO:0000256" key="4">
    <source>
        <dbReference type="ARBA" id="ARBA00022679"/>
    </source>
</evidence>
<feature type="transmembrane region" description="Helical" evidence="16">
    <location>
        <begin position="1639"/>
        <end position="1656"/>
    </location>
</feature>